<organism evidence="1 2">
    <name type="scientific">Aromatoleum toluolicum</name>
    <dbReference type="NCBI Taxonomy" id="90060"/>
    <lineage>
        <taxon>Bacteria</taxon>
        <taxon>Pseudomonadati</taxon>
        <taxon>Pseudomonadota</taxon>
        <taxon>Betaproteobacteria</taxon>
        <taxon>Rhodocyclales</taxon>
        <taxon>Rhodocyclaceae</taxon>
        <taxon>Aromatoleum</taxon>
    </lineage>
</organism>
<dbReference type="EMBL" id="WTVS01000114">
    <property type="protein sequence ID" value="NMG00951.1"/>
    <property type="molecule type" value="Genomic_DNA"/>
</dbReference>
<evidence type="ECO:0000313" key="1">
    <source>
        <dbReference type="EMBL" id="NMG00951.1"/>
    </source>
</evidence>
<dbReference type="Gene3D" id="3.30.70.100">
    <property type="match status" value="2"/>
</dbReference>
<evidence type="ECO:0008006" key="3">
    <source>
        <dbReference type="Google" id="ProtNLM"/>
    </source>
</evidence>
<comment type="caution">
    <text evidence="1">The sequence shown here is derived from an EMBL/GenBank/DDBJ whole genome shotgun (WGS) entry which is preliminary data.</text>
</comment>
<evidence type="ECO:0000313" key="2">
    <source>
        <dbReference type="Proteomes" id="UP000634522"/>
    </source>
</evidence>
<dbReference type="RefSeq" id="WP_169143456.1">
    <property type="nucleotide sequence ID" value="NZ_WTVS01000114.1"/>
</dbReference>
<dbReference type="InterPro" id="IPR011008">
    <property type="entry name" value="Dimeric_a/b-barrel"/>
</dbReference>
<reference evidence="1 2" key="1">
    <citation type="submission" date="2019-12" db="EMBL/GenBank/DDBJ databases">
        <title>Comparative genomics gives insights into the taxonomy of the Azoarcus-Aromatoleum group and reveals separate origins of nif in the plant-associated Azoarcus and non-plant-associated Aromatoleum sub-groups.</title>
        <authorList>
            <person name="Lafos M."/>
            <person name="Maluk M."/>
            <person name="Batista M."/>
            <person name="Junghare M."/>
            <person name="Carmona M."/>
            <person name="Faoro H."/>
            <person name="Cruz L.M."/>
            <person name="Battistoni F."/>
            <person name="De Souza E."/>
            <person name="Pedrosa F."/>
            <person name="Chen W.-M."/>
            <person name="Poole P.S."/>
            <person name="Dixon R.A."/>
            <person name="James E.K."/>
        </authorList>
    </citation>
    <scope>NUCLEOTIDE SEQUENCE [LARGE SCALE GENOMIC DNA]</scope>
    <source>
        <strain evidence="1 2">T</strain>
    </source>
</reference>
<dbReference type="SUPFAM" id="SSF54909">
    <property type="entry name" value="Dimeric alpha+beta barrel"/>
    <property type="match status" value="2"/>
</dbReference>
<protein>
    <recommendedName>
        <fullName evidence="3">Antibiotic biosynthesis monooxygenase</fullName>
    </recommendedName>
</protein>
<keyword evidence="2" id="KW-1185">Reference proteome</keyword>
<name>A0ABX1NNW3_9RHOO</name>
<dbReference type="Proteomes" id="UP000634522">
    <property type="component" value="Unassembled WGS sequence"/>
</dbReference>
<proteinExistence type="predicted"/>
<gene>
    <name evidence="1" type="ORF">GPA27_26600</name>
</gene>
<accession>A0ABX1NNW3</accession>
<sequence length="211" mass="23240">MVDRGLLVRVKAKAGKIEDVERFLKSALPLVRDESGTTAWFAIRLGRTEFGIFDVFPGDAEREAHLTGPVAKALMEKADELFAEPPRIQKLDVLADKLPPTVPEDADTKGVLLTFKAKAGHDKDVERFLRDAQPMVAAEPATTAWFAVRLDDGRYGIFDVFPDEAGRLKHLAGRVPRELAKHALTLLGSLPAPDLLSVRAEKFEPMFRAAA</sequence>